<dbReference type="AlphaFoldDB" id="A0ABD1V9Q8"/>
<gene>
    <name evidence="2" type="ORF">Adt_06954</name>
</gene>
<name>A0ABD1V9Q8_9LAMI</name>
<accession>A0ABD1V9Q8</accession>
<dbReference type="EMBL" id="JBFOLK010000002">
    <property type="protein sequence ID" value="KAL2533603.1"/>
    <property type="molecule type" value="Genomic_DNA"/>
</dbReference>
<feature type="compositionally biased region" description="Basic residues" evidence="1">
    <location>
        <begin position="13"/>
        <end position="26"/>
    </location>
</feature>
<evidence type="ECO:0000313" key="3">
    <source>
        <dbReference type="Proteomes" id="UP001604336"/>
    </source>
</evidence>
<dbReference type="Proteomes" id="UP001604336">
    <property type="component" value="Unassembled WGS sequence"/>
</dbReference>
<evidence type="ECO:0000313" key="2">
    <source>
        <dbReference type="EMBL" id="KAL2533603.1"/>
    </source>
</evidence>
<evidence type="ECO:0000256" key="1">
    <source>
        <dbReference type="SAM" id="MobiDB-lite"/>
    </source>
</evidence>
<feature type="region of interest" description="Disordered" evidence="1">
    <location>
        <begin position="1"/>
        <end position="31"/>
    </location>
</feature>
<proteinExistence type="predicted"/>
<sequence length="122" mass="12812">MQAQEQVMEAKDHHHMIKGKRTKRPRTSSPLALTMATTSSCSTAASDCGYGAASDISGSFDPFTASPPNSDEHTDEEEDMANCLILLAKGQTRKSSENPASNKTGGNGSCVGGIRGLPVQDV</sequence>
<feature type="region of interest" description="Disordered" evidence="1">
    <location>
        <begin position="59"/>
        <end position="78"/>
    </location>
</feature>
<keyword evidence="3" id="KW-1185">Reference proteome</keyword>
<protein>
    <submittedName>
        <fullName evidence="2">Zinc finger protein ZAT5-like</fullName>
    </submittedName>
</protein>
<reference evidence="3" key="1">
    <citation type="submission" date="2024-07" db="EMBL/GenBank/DDBJ databases">
        <title>Two chromosome-level genome assemblies of Korean endemic species Abeliophyllum distichum and Forsythia ovata (Oleaceae).</title>
        <authorList>
            <person name="Jang H."/>
        </authorList>
    </citation>
    <scope>NUCLEOTIDE SEQUENCE [LARGE SCALE GENOMIC DNA]</scope>
</reference>
<feature type="compositionally biased region" description="Gly residues" evidence="1">
    <location>
        <begin position="105"/>
        <end position="115"/>
    </location>
</feature>
<feature type="region of interest" description="Disordered" evidence="1">
    <location>
        <begin position="91"/>
        <end position="122"/>
    </location>
</feature>
<organism evidence="2 3">
    <name type="scientific">Abeliophyllum distichum</name>
    <dbReference type="NCBI Taxonomy" id="126358"/>
    <lineage>
        <taxon>Eukaryota</taxon>
        <taxon>Viridiplantae</taxon>
        <taxon>Streptophyta</taxon>
        <taxon>Embryophyta</taxon>
        <taxon>Tracheophyta</taxon>
        <taxon>Spermatophyta</taxon>
        <taxon>Magnoliopsida</taxon>
        <taxon>eudicotyledons</taxon>
        <taxon>Gunneridae</taxon>
        <taxon>Pentapetalae</taxon>
        <taxon>asterids</taxon>
        <taxon>lamiids</taxon>
        <taxon>Lamiales</taxon>
        <taxon>Oleaceae</taxon>
        <taxon>Forsythieae</taxon>
        <taxon>Abeliophyllum</taxon>
    </lineage>
</organism>
<comment type="caution">
    <text evidence="2">The sequence shown here is derived from an EMBL/GenBank/DDBJ whole genome shotgun (WGS) entry which is preliminary data.</text>
</comment>